<evidence type="ECO:0000313" key="2">
    <source>
        <dbReference type="Proteomes" id="UP000036061"/>
    </source>
</evidence>
<evidence type="ECO:0000313" key="1">
    <source>
        <dbReference type="EMBL" id="AWX56786.1"/>
    </source>
</evidence>
<sequence>MIAGVQIELFLPASQNLKEKRAIVKSLIGKLRSRFNVSAAEVAYLEQWQRTVLGIAAVANEISFLQQEMQTVVRFVENHPDVELIRVDTEYYD</sequence>
<proteinExistence type="predicted"/>
<dbReference type="Pfam" id="PF04456">
    <property type="entry name" value="DUF503"/>
    <property type="match status" value="1"/>
</dbReference>
<protein>
    <submittedName>
        <fullName evidence="1">DUF503 domain-containing protein</fullName>
    </submittedName>
</protein>
<dbReference type="GeneID" id="95752347"/>
<dbReference type="PANTHER" id="PTHR36441">
    <property type="entry name" value="HYPOTHETICAL CYTOSOLIC PROTEIN"/>
    <property type="match status" value="1"/>
</dbReference>
<gene>
    <name evidence="1" type="ORF">AB432_017820</name>
</gene>
<dbReference type="EMBL" id="CP030117">
    <property type="protein sequence ID" value="AWX56786.1"/>
    <property type="molecule type" value="Genomic_DNA"/>
</dbReference>
<dbReference type="Proteomes" id="UP000036061">
    <property type="component" value="Chromosome"/>
</dbReference>
<dbReference type="InterPro" id="IPR007546">
    <property type="entry name" value="DUF503"/>
</dbReference>
<dbReference type="InterPro" id="IPR036746">
    <property type="entry name" value="TT1725-like_sf"/>
</dbReference>
<organism evidence="1 2">
    <name type="scientific">Brevibacillus brevis</name>
    <name type="common">Bacillus brevis</name>
    <dbReference type="NCBI Taxonomy" id="1393"/>
    <lineage>
        <taxon>Bacteria</taxon>
        <taxon>Bacillati</taxon>
        <taxon>Bacillota</taxon>
        <taxon>Bacilli</taxon>
        <taxon>Bacillales</taxon>
        <taxon>Paenibacillaceae</taxon>
        <taxon>Brevibacillus</taxon>
    </lineage>
</organism>
<reference evidence="1 2" key="1">
    <citation type="journal article" date="2015" name="Genome Announc.">
        <title>Draft Genome Sequence of Brevibacillus brevis DZQ7, a Plant Growth-Promoting Rhizobacterium with Broad-Spectrum Antimicrobial Activity.</title>
        <authorList>
            <person name="Hou Q."/>
            <person name="Wang C."/>
            <person name="Hou X."/>
            <person name="Xia Z."/>
            <person name="Ye J."/>
            <person name="Liu K."/>
            <person name="Liu H."/>
            <person name="Wang J."/>
            <person name="Guo H."/>
            <person name="Yu X."/>
            <person name="Yang Y."/>
            <person name="Du B."/>
            <person name="Ding Y."/>
        </authorList>
    </citation>
    <scope>NUCLEOTIDE SEQUENCE [LARGE SCALE GENOMIC DNA]</scope>
    <source>
        <strain evidence="1 2">DZQ7</strain>
    </source>
</reference>
<name>A0A0J6BGC7_BREBE</name>
<dbReference type="SUPFAM" id="SSF103007">
    <property type="entry name" value="Hypothetical protein TT1725"/>
    <property type="match status" value="1"/>
</dbReference>
<dbReference type="RefSeq" id="WP_007719228.1">
    <property type="nucleotide sequence ID" value="NZ_BAAFZQ010000001.1"/>
</dbReference>
<accession>A0A0J6BGC7</accession>
<dbReference type="eggNOG" id="COG1550">
    <property type="taxonomic scope" value="Bacteria"/>
</dbReference>
<dbReference type="OMA" id="WQRATLG"/>
<dbReference type="AlphaFoldDB" id="A0A0J6BGC7"/>
<dbReference type="PANTHER" id="PTHR36441:SF1">
    <property type="entry name" value="DUF503 DOMAIN-CONTAINING PROTEIN"/>
    <property type="match status" value="1"/>
</dbReference>
<dbReference type="Gene3D" id="3.30.70.1120">
    <property type="entry name" value="TT1725-like"/>
    <property type="match status" value="1"/>
</dbReference>